<dbReference type="GO" id="GO:0000287">
    <property type="term" value="F:magnesium ion binding"/>
    <property type="evidence" value="ECO:0007669"/>
    <property type="project" value="InterPro"/>
</dbReference>
<organism evidence="7 8">
    <name type="scientific">Microdochium trichocladiopsis</name>
    <dbReference type="NCBI Taxonomy" id="1682393"/>
    <lineage>
        <taxon>Eukaryota</taxon>
        <taxon>Fungi</taxon>
        <taxon>Dikarya</taxon>
        <taxon>Ascomycota</taxon>
        <taxon>Pezizomycotina</taxon>
        <taxon>Sordariomycetes</taxon>
        <taxon>Xylariomycetidae</taxon>
        <taxon>Xylariales</taxon>
        <taxon>Microdochiaceae</taxon>
        <taxon>Microdochium</taxon>
    </lineage>
</organism>
<proteinExistence type="inferred from homology"/>
<dbReference type="Proteomes" id="UP000756346">
    <property type="component" value="Unassembled WGS sequence"/>
</dbReference>
<dbReference type="SUPFAM" id="SSF50324">
    <property type="entry name" value="Inorganic pyrophosphatase"/>
    <property type="match status" value="1"/>
</dbReference>
<comment type="caution">
    <text evidence="7">The sequence shown here is derived from an EMBL/GenBank/DDBJ whole genome shotgun (WGS) entry which is preliminary data.</text>
</comment>
<keyword evidence="4" id="KW-0479">Metal-binding</keyword>
<evidence type="ECO:0000313" key="8">
    <source>
        <dbReference type="Proteomes" id="UP000756346"/>
    </source>
</evidence>
<gene>
    <name evidence="7" type="ORF">B0I36DRAFT_429888</name>
</gene>
<keyword evidence="8" id="KW-1185">Reference proteome</keyword>
<dbReference type="RefSeq" id="XP_046015962.1">
    <property type="nucleotide sequence ID" value="XM_046162511.1"/>
</dbReference>
<dbReference type="AlphaFoldDB" id="A0A9P8YA44"/>
<sequence>MVVEIPRWTDGKIEIKRTEPMNPIFHDDKDDLPRFVESVWPHKSYPFLYGSIPQTWESPNFNHDFTNFPGDNDPIDVFDIGLDPGYVGQIKQVKILGGLALADGEETDWKILAIDTNDTLAGLVNSLEDLEKYRPNLAQTFYDWFTVGWDTSKRLSSPNHSVHKQYYKVARGDDLIPIIGNAYQDAVFIEDVVAEGHGYWAELVAGTVDTGKINYNQTSDPLLKDSYVTACEVSGKLGIPHESNVLPAAAKPAKYDHWYYLDENRKLIEI</sequence>
<dbReference type="GO" id="GO:0006796">
    <property type="term" value="P:phosphate-containing compound metabolic process"/>
    <property type="evidence" value="ECO:0007669"/>
    <property type="project" value="InterPro"/>
</dbReference>
<dbReference type="OrthoDB" id="1608002at2759"/>
<dbReference type="PANTHER" id="PTHR10286">
    <property type="entry name" value="INORGANIC PYROPHOSPHATASE"/>
    <property type="match status" value="1"/>
</dbReference>
<comment type="cofactor">
    <cofactor evidence="1">
        <name>Mg(2+)</name>
        <dbReference type="ChEBI" id="CHEBI:18420"/>
    </cofactor>
</comment>
<evidence type="ECO:0000256" key="3">
    <source>
        <dbReference type="ARBA" id="ARBA00012146"/>
    </source>
</evidence>
<dbReference type="Gene3D" id="3.90.80.10">
    <property type="entry name" value="Inorganic pyrophosphatase"/>
    <property type="match status" value="1"/>
</dbReference>
<protein>
    <recommendedName>
        <fullName evidence="3">inorganic diphosphatase</fullName>
        <ecNumber evidence="3">3.6.1.1</ecNumber>
    </recommendedName>
</protein>
<dbReference type="InterPro" id="IPR036649">
    <property type="entry name" value="Pyrophosphatase_sf"/>
</dbReference>
<evidence type="ECO:0000256" key="4">
    <source>
        <dbReference type="ARBA" id="ARBA00022723"/>
    </source>
</evidence>
<comment type="similarity">
    <text evidence="2">Belongs to the PPase family.</text>
</comment>
<reference evidence="7" key="1">
    <citation type="journal article" date="2021" name="Nat. Commun.">
        <title>Genetic determinants of endophytism in the Arabidopsis root mycobiome.</title>
        <authorList>
            <person name="Mesny F."/>
            <person name="Miyauchi S."/>
            <person name="Thiergart T."/>
            <person name="Pickel B."/>
            <person name="Atanasova L."/>
            <person name="Karlsson M."/>
            <person name="Huettel B."/>
            <person name="Barry K.W."/>
            <person name="Haridas S."/>
            <person name="Chen C."/>
            <person name="Bauer D."/>
            <person name="Andreopoulos W."/>
            <person name="Pangilinan J."/>
            <person name="LaButti K."/>
            <person name="Riley R."/>
            <person name="Lipzen A."/>
            <person name="Clum A."/>
            <person name="Drula E."/>
            <person name="Henrissat B."/>
            <person name="Kohler A."/>
            <person name="Grigoriev I.V."/>
            <person name="Martin F.M."/>
            <person name="Hacquard S."/>
        </authorList>
    </citation>
    <scope>NUCLEOTIDE SEQUENCE</scope>
    <source>
        <strain evidence="7">MPI-CAGE-CH-0230</strain>
    </source>
</reference>
<dbReference type="GeneID" id="70192057"/>
<evidence type="ECO:0000313" key="7">
    <source>
        <dbReference type="EMBL" id="KAH7035869.1"/>
    </source>
</evidence>
<dbReference type="Pfam" id="PF00719">
    <property type="entry name" value="Pyrophosphatase"/>
    <property type="match status" value="1"/>
</dbReference>
<evidence type="ECO:0000256" key="2">
    <source>
        <dbReference type="ARBA" id="ARBA00006220"/>
    </source>
</evidence>
<dbReference type="EMBL" id="JAGTJQ010000003">
    <property type="protein sequence ID" value="KAH7035869.1"/>
    <property type="molecule type" value="Genomic_DNA"/>
</dbReference>
<dbReference type="EC" id="3.6.1.1" evidence="3"/>
<name>A0A9P8YA44_9PEZI</name>
<evidence type="ECO:0000256" key="6">
    <source>
        <dbReference type="ARBA" id="ARBA00022842"/>
    </source>
</evidence>
<dbReference type="GO" id="GO:0004427">
    <property type="term" value="F:inorganic diphosphate phosphatase activity"/>
    <property type="evidence" value="ECO:0007669"/>
    <property type="project" value="UniProtKB-EC"/>
</dbReference>
<keyword evidence="6" id="KW-0460">Magnesium</keyword>
<evidence type="ECO:0000256" key="1">
    <source>
        <dbReference type="ARBA" id="ARBA00001946"/>
    </source>
</evidence>
<dbReference type="GO" id="GO:0005737">
    <property type="term" value="C:cytoplasm"/>
    <property type="evidence" value="ECO:0007669"/>
    <property type="project" value="InterPro"/>
</dbReference>
<evidence type="ECO:0000256" key="5">
    <source>
        <dbReference type="ARBA" id="ARBA00022801"/>
    </source>
</evidence>
<dbReference type="InterPro" id="IPR008162">
    <property type="entry name" value="Pyrophosphatase"/>
</dbReference>
<keyword evidence="5" id="KW-0378">Hydrolase</keyword>
<accession>A0A9P8YA44</accession>
<dbReference type="PROSITE" id="PS00387">
    <property type="entry name" value="PPASE"/>
    <property type="match status" value="1"/>
</dbReference>